<reference evidence="2" key="1">
    <citation type="journal article" date="2019" name="Int. J. Syst. Evol. Microbiol.">
        <title>The Global Catalogue of Microorganisms (GCM) 10K type strain sequencing project: providing services to taxonomists for standard genome sequencing and annotation.</title>
        <authorList>
            <consortium name="The Broad Institute Genomics Platform"/>
            <consortium name="The Broad Institute Genome Sequencing Center for Infectious Disease"/>
            <person name="Wu L."/>
            <person name="Ma J."/>
        </authorList>
    </citation>
    <scope>NUCLEOTIDE SEQUENCE [LARGE SCALE GENOMIC DNA]</scope>
    <source>
        <strain evidence="2">JCM 18050</strain>
    </source>
</reference>
<name>A0ABP9N895_9GAMM</name>
<sequence>MGLLSCLALFVTTVTTGQSALSAKTANTIHGTAPYLTFDGETKVTNTDELLGIKLSDGTSYTKLTNTSTALSPIELPVADQTFSDVKTLIPVTLTTVNLSTLISSPYNRWGDDDGDGQGAVGVSATGSLSLSLKDVNNNPVGLTDTLEGCKSPYTLTLTSTEGTLSTQYGDPHSTSFTTTSTSYYIKPKFNAPYVCFARPNLMFNYGSQAEWISTKGFKLQDLGLPSSNFPRTGFHGAFFDLTVVGATVDDVMTATGSTISLGGVTVGLTSQSTNVVRVTLTGPNNASGGGSFTPSSFIIKSSATNEIYSFELSKWYVAKSGGAGGYSATQTYCSGLTGGYRVPSVSEYTNGNGSGWTGGLSGWSNNTYARAIGGGLFAEWGFAYNGYYSSSDFQYNRYWAVEQDSSRTYQYHVLSPFGGIAYADSSTIEYSAACVTP</sequence>
<evidence type="ECO:0000313" key="1">
    <source>
        <dbReference type="EMBL" id="GAA5110488.1"/>
    </source>
</evidence>
<accession>A0ABP9N895</accession>
<comment type="caution">
    <text evidence="1">The sequence shown here is derived from an EMBL/GenBank/DDBJ whole genome shotgun (WGS) entry which is preliminary data.</text>
</comment>
<evidence type="ECO:0000313" key="2">
    <source>
        <dbReference type="Proteomes" id="UP001500171"/>
    </source>
</evidence>
<dbReference type="EMBL" id="BAABHY010000001">
    <property type="protein sequence ID" value="GAA5110488.1"/>
    <property type="molecule type" value="Genomic_DNA"/>
</dbReference>
<proteinExistence type="predicted"/>
<protein>
    <submittedName>
        <fullName evidence="1">Uncharacterized protein</fullName>
    </submittedName>
</protein>
<organism evidence="1 2">
    <name type="scientific">Orbus sasakiae</name>
    <dbReference type="NCBI Taxonomy" id="1078475"/>
    <lineage>
        <taxon>Bacteria</taxon>
        <taxon>Pseudomonadati</taxon>
        <taxon>Pseudomonadota</taxon>
        <taxon>Gammaproteobacteria</taxon>
        <taxon>Orbales</taxon>
        <taxon>Orbaceae</taxon>
        <taxon>Orbus</taxon>
    </lineage>
</organism>
<gene>
    <name evidence="1" type="ORF">GCM10023211_15000</name>
</gene>
<keyword evidence="2" id="KW-1185">Reference proteome</keyword>
<dbReference type="Proteomes" id="UP001500171">
    <property type="component" value="Unassembled WGS sequence"/>
</dbReference>